<evidence type="ECO:0000313" key="7">
    <source>
        <dbReference type="Proteomes" id="UP000626244"/>
    </source>
</evidence>
<feature type="binding site" evidence="4">
    <location>
        <position position="262"/>
    </location>
    <ligand>
        <name>FAD</name>
        <dbReference type="ChEBI" id="CHEBI:57692"/>
    </ligand>
</feature>
<dbReference type="Gene3D" id="3.50.50.60">
    <property type="entry name" value="FAD/NAD(P)-binding domain"/>
    <property type="match status" value="1"/>
</dbReference>
<evidence type="ECO:0000256" key="4">
    <source>
        <dbReference type="PIRSR" id="PIRSR601613-1"/>
    </source>
</evidence>
<dbReference type="PANTHER" id="PTHR43563">
    <property type="entry name" value="AMINE OXIDASE"/>
    <property type="match status" value="1"/>
</dbReference>
<accession>A0A8J3AE95</accession>
<dbReference type="SUPFAM" id="SSF54373">
    <property type="entry name" value="FAD-linked reductases, C-terminal domain"/>
    <property type="match status" value="1"/>
</dbReference>
<dbReference type="PANTHER" id="PTHR43563:SF1">
    <property type="entry name" value="AMINE OXIDASE [FLAVIN-CONTAINING] B"/>
    <property type="match status" value="1"/>
</dbReference>
<gene>
    <name evidence="6" type="ORF">GCM10007380_04770</name>
</gene>
<proteinExistence type="inferred from homology"/>
<protein>
    <submittedName>
        <fullName evidence="6">Amine oxidase</fullName>
    </submittedName>
</protein>
<feature type="domain" description="Amine oxidase" evidence="5">
    <location>
        <begin position="36"/>
        <end position="484"/>
    </location>
</feature>
<organism evidence="6 7">
    <name type="scientific">Gottfriedia solisilvae</name>
    <dbReference type="NCBI Taxonomy" id="1516104"/>
    <lineage>
        <taxon>Bacteria</taxon>
        <taxon>Bacillati</taxon>
        <taxon>Bacillota</taxon>
        <taxon>Bacilli</taxon>
        <taxon>Bacillales</taxon>
        <taxon>Bacillaceae</taxon>
        <taxon>Gottfriedia</taxon>
    </lineage>
</organism>
<name>A0A8J3AE95_9BACI</name>
<dbReference type="Proteomes" id="UP000626244">
    <property type="component" value="Unassembled WGS sequence"/>
</dbReference>
<dbReference type="Gene3D" id="1.10.405.10">
    <property type="entry name" value="Guanine Nucleotide Dissociation Inhibitor, domain 1"/>
    <property type="match status" value="1"/>
</dbReference>
<dbReference type="AlphaFoldDB" id="A0A8J3AE95"/>
<dbReference type="EMBL" id="BMHB01000001">
    <property type="protein sequence ID" value="GGI10830.1"/>
    <property type="molecule type" value="Genomic_DNA"/>
</dbReference>
<dbReference type="Pfam" id="PF01593">
    <property type="entry name" value="Amino_oxidase"/>
    <property type="match status" value="1"/>
</dbReference>
<keyword evidence="7" id="KW-1185">Reference proteome</keyword>
<evidence type="ECO:0000259" key="5">
    <source>
        <dbReference type="Pfam" id="PF01593"/>
    </source>
</evidence>
<dbReference type="InterPro" id="IPR001613">
    <property type="entry name" value="Flavin_amine_oxidase"/>
</dbReference>
<dbReference type="InterPro" id="IPR050703">
    <property type="entry name" value="Flavin_MAO"/>
</dbReference>
<feature type="binding site" evidence="4">
    <location>
        <begin position="56"/>
        <end position="57"/>
    </location>
    <ligand>
        <name>FAD</name>
        <dbReference type="ChEBI" id="CHEBI:57692"/>
    </ligand>
</feature>
<feature type="binding site" evidence="4">
    <location>
        <position position="37"/>
    </location>
    <ligand>
        <name>FAD</name>
        <dbReference type="ChEBI" id="CHEBI:57692"/>
    </ligand>
</feature>
<sequence length="487" mass="55252">MIQKLLLSMEQMIHIIHNGLQKTNSPKDVTVIGAGISGLVAASLLKEAGHRVTIIEANNRIGGRIYTKREPFINNQYIDLGAMRIPSIHHLVLEYIKKFNLQVNEFINSTPNDLIFINNVLTNQTNYKANPDQLNFKVYPSEQGKTATELLLLAIGPVIDFINQDPDKNWEIVINLYDHYSMANFLKYNPVSVSLSPEAIDMIETMVGLEGFSELAFTAILREVLVLLTKDLKFYEITGGTDHLINGFLPQLKDDIISNQRVKKIIQQETNVTIYTENQILNTEHQLTSDFVISTIPYTLLNFVDLLPFESVSYEKRKVIRKIHYANSTKIGLQFKTRFWEKYGIFGGKLTTDLPIKFAYFPSHSAGGTNSTGIMLASYTWEDDSSIWDNMTQHERIKIALNDLSYIFGNQVFSEFLIGFSHNWSEFPYFGGAFVMFKPDQLKELGQYIGIPEGRIHFAGSHSSTTPGWIQGAIEAGIRTAYEVNNR</sequence>
<evidence type="ECO:0000256" key="2">
    <source>
        <dbReference type="ARBA" id="ARBA00005995"/>
    </source>
</evidence>
<comment type="similarity">
    <text evidence="2">Belongs to the flavin monoamine oxidase family.</text>
</comment>
<comment type="cofactor">
    <cofactor evidence="1">
        <name>FAD</name>
        <dbReference type="ChEBI" id="CHEBI:57692"/>
    </cofactor>
</comment>
<evidence type="ECO:0000256" key="1">
    <source>
        <dbReference type="ARBA" id="ARBA00001974"/>
    </source>
</evidence>
<feature type="binding site" evidence="4">
    <location>
        <begin position="81"/>
        <end position="84"/>
    </location>
    <ligand>
        <name>FAD</name>
        <dbReference type="ChEBI" id="CHEBI:57692"/>
    </ligand>
</feature>
<reference evidence="7" key="1">
    <citation type="journal article" date="2019" name="Int. J. Syst. Evol. Microbiol.">
        <title>The Global Catalogue of Microorganisms (GCM) 10K type strain sequencing project: providing services to taxonomists for standard genome sequencing and annotation.</title>
        <authorList>
            <consortium name="The Broad Institute Genomics Platform"/>
            <consortium name="The Broad Institute Genome Sequencing Center for Infectious Disease"/>
            <person name="Wu L."/>
            <person name="Ma J."/>
        </authorList>
    </citation>
    <scope>NUCLEOTIDE SEQUENCE [LARGE SCALE GENOMIC DNA]</scope>
    <source>
        <strain evidence="7">CGMCC 1.14993</strain>
    </source>
</reference>
<feature type="binding site" evidence="4">
    <location>
        <position position="84"/>
    </location>
    <ligand>
        <name>substrate</name>
    </ligand>
</feature>
<comment type="caution">
    <text evidence="6">The sequence shown here is derived from an EMBL/GenBank/DDBJ whole genome shotgun (WGS) entry which is preliminary data.</text>
</comment>
<dbReference type="RefSeq" id="WP_235821370.1">
    <property type="nucleotide sequence ID" value="NZ_BMHB01000001.1"/>
</dbReference>
<keyword evidence="3" id="KW-0560">Oxidoreductase</keyword>
<dbReference type="Gene3D" id="3.90.660.10">
    <property type="match status" value="1"/>
</dbReference>
<dbReference type="InterPro" id="IPR002937">
    <property type="entry name" value="Amino_oxidase"/>
</dbReference>
<dbReference type="GO" id="GO:0016491">
    <property type="term" value="F:oxidoreductase activity"/>
    <property type="evidence" value="ECO:0007669"/>
    <property type="project" value="UniProtKB-KW"/>
</dbReference>
<evidence type="ECO:0000256" key="3">
    <source>
        <dbReference type="ARBA" id="ARBA00023002"/>
    </source>
</evidence>
<dbReference type="PRINTS" id="PR00757">
    <property type="entry name" value="AMINEOXDASEF"/>
</dbReference>
<evidence type="ECO:0000313" key="6">
    <source>
        <dbReference type="EMBL" id="GGI10830.1"/>
    </source>
</evidence>
<dbReference type="InterPro" id="IPR036188">
    <property type="entry name" value="FAD/NAD-bd_sf"/>
</dbReference>
<dbReference type="SUPFAM" id="SSF51905">
    <property type="entry name" value="FAD/NAD(P)-binding domain"/>
    <property type="match status" value="1"/>
</dbReference>